<dbReference type="PANTHER" id="PTHR11480:SF36">
    <property type="entry name" value="PROSAPOSIN"/>
    <property type="match status" value="1"/>
</dbReference>
<proteinExistence type="predicted"/>
<feature type="domain" description="Saposin A-type" evidence="15">
    <location>
        <begin position="25"/>
        <end position="65"/>
    </location>
</feature>
<evidence type="ECO:0000256" key="11">
    <source>
        <dbReference type="ARBA" id="ARBA00037606"/>
    </source>
</evidence>
<accession>A0ABM5FVC8</accession>
<dbReference type="PROSITE" id="PS50015">
    <property type="entry name" value="SAP_B"/>
    <property type="match status" value="2"/>
</dbReference>
<evidence type="ECO:0000256" key="12">
    <source>
        <dbReference type="ARBA" id="ARBA00040265"/>
    </source>
</evidence>
<dbReference type="Gene3D" id="1.10.225.10">
    <property type="entry name" value="Saposin-like"/>
    <property type="match status" value="2"/>
</dbReference>
<evidence type="ECO:0000256" key="4">
    <source>
        <dbReference type="ARBA" id="ARBA00022729"/>
    </source>
</evidence>
<feature type="domain" description="Saposin B-type" evidence="14">
    <location>
        <begin position="201"/>
        <end position="283"/>
    </location>
</feature>
<evidence type="ECO:0000256" key="13">
    <source>
        <dbReference type="SAM" id="SignalP"/>
    </source>
</evidence>
<dbReference type="SMART" id="SM00162">
    <property type="entry name" value="SAPA"/>
    <property type="match status" value="1"/>
</dbReference>
<comment type="subcellular location">
    <subcellularLocation>
        <location evidence="1">Lysosome</location>
    </subcellularLocation>
    <subcellularLocation>
        <location evidence="2">Secreted</location>
    </subcellularLocation>
</comment>
<reference evidence="17" key="1">
    <citation type="submission" date="2025-08" db="UniProtKB">
        <authorList>
            <consortium name="RefSeq"/>
        </authorList>
    </citation>
    <scope>IDENTIFICATION</scope>
</reference>
<evidence type="ECO:0000313" key="16">
    <source>
        <dbReference type="Proteomes" id="UP001652642"/>
    </source>
</evidence>
<dbReference type="InterPro" id="IPR008373">
    <property type="entry name" value="Saposin"/>
</dbReference>
<evidence type="ECO:0000259" key="14">
    <source>
        <dbReference type="PROSITE" id="PS50015"/>
    </source>
</evidence>
<dbReference type="RefSeq" id="XP_072849361.1">
    <property type="nucleotide sequence ID" value="XM_072993260.1"/>
</dbReference>
<dbReference type="InterPro" id="IPR007856">
    <property type="entry name" value="SapB_1"/>
</dbReference>
<keyword evidence="5" id="KW-0677">Repeat</keyword>
<dbReference type="SMART" id="SM00741">
    <property type="entry name" value="SapB"/>
    <property type="match status" value="2"/>
</dbReference>
<dbReference type="Pfam" id="PF03489">
    <property type="entry name" value="SapB_2"/>
    <property type="match status" value="1"/>
</dbReference>
<keyword evidence="6" id="KW-1015">Disulfide bond</keyword>
<evidence type="ECO:0000256" key="6">
    <source>
        <dbReference type="ARBA" id="ARBA00023157"/>
    </source>
</evidence>
<dbReference type="Pfam" id="PF05184">
    <property type="entry name" value="SapB_1"/>
    <property type="match status" value="1"/>
</dbReference>
<keyword evidence="7" id="KW-0325">Glycoprotein</keyword>
<evidence type="ECO:0000256" key="5">
    <source>
        <dbReference type="ARBA" id="ARBA00022737"/>
    </source>
</evidence>
<dbReference type="Proteomes" id="UP001652642">
    <property type="component" value="Chromosome 3"/>
</dbReference>
<keyword evidence="16" id="KW-1185">Reference proteome</keyword>
<evidence type="ECO:0000256" key="10">
    <source>
        <dbReference type="ARBA" id="ARBA00037231"/>
    </source>
</evidence>
<evidence type="ECO:0000259" key="15">
    <source>
        <dbReference type="PROSITE" id="PS51110"/>
    </source>
</evidence>
<protein>
    <recommendedName>
        <fullName evidence="12">Prosaposin</fullName>
    </recommendedName>
</protein>
<evidence type="ECO:0000256" key="3">
    <source>
        <dbReference type="ARBA" id="ARBA00022525"/>
    </source>
</evidence>
<sequence length="346" mass="38765">MEGLWKSGVLLVTLCLAFHQAAATPLSLEKKCTEGPESWCQDFPTALKCGTLEYCQQMLGPHPPVRNLKCSLCKMVVVMVSKVIQDNSTDERLARFLEKGCQYLPFQDWSVKCKKMVDTGVIILVQLGKQMQDKPDIACGAFRLCSSHRETMEGALKFKRPLTSEETPKMTDFAEVLAPFLVNVPLLLYPQDEGYYESRKEENSCQQCKEVVAEMKEDIQSSPFFVQSLQVYAKQHCELLDSDLVNECKKYVFEYSHAFVQLMADILPPSSTCTEARLCNSEPSELFHSLVPAGNLLDSYTPESVEKTSNAEKPALLCGICKKVIQAAENLVENNVTEVSEATERS</sequence>
<keyword evidence="3" id="KW-0964">Secreted</keyword>
<evidence type="ECO:0000256" key="1">
    <source>
        <dbReference type="ARBA" id="ARBA00004371"/>
    </source>
</evidence>
<evidence type="ECO:0000256" key="9">
    <source>
        <dbReference type="ARBA" id="ARBA00037150"/>
    </source>
</evidence>
<evidence type="ECO:0000256" key="2">
    <source>
        <dbReference type="ARBA" id="ARBA00004613"/>
    </source>
</evidence>
<dbReference type="Pfam" id="PF02199">
    <property type="entry name" value="SapA"/>
    <property type="match status" value="1"/>
</dbReference>
<comment type="function">
    <text evidence="9">Saposin-A and saposin-C stimulate the hydrolysis of glucosylceramide by beta-glucosylceramidase (EC 3.2.1.45) and galactosylceramide by beta-galactosylceramidase (EC 3.2.1.46). Saposin-C apparently acts by combining with the enzyme and acidic lipid to form an activated complex, rather than by solubilizing the substrate.</text>
</comment>
<comment type="function">
    <text evidence="10">Saposin-D is a specific sphingomyelin phosphodiesterase activator (EC 3.1.4.12).</text>
</comment>
<feature type="signal peptide" evidence="13">
    <location>
        <begin position="1"/>
        <end position="23"/>
    </location>
</feature>
<dbReference type="InterPro" id="IPR008139">
    <property type="entry name" value="SaposinB_dom"/>
</dbReference>
<keyword evidence="8" id="KW-0458">Lysosome</keyword>
<dbReference type="GeneID" id="110073667"/>
<dbReference type="InterPro" id="IPR003119">
    <property type="entry name" value="SAP_A"/>
</dbReference>
<evidence type="ECO:0000256" key="8">
    <source>
        <dbReference type="ARBA" id="ARBA00023228"/>
    </source>
</evidence>
<feature type="domain" description="Saposin B-type" evidence="14">
    <location>
        <begin position="66"/>
        <end position="149"/>
    </location>
</feature>
<dbReference type="InterPro" id="IPR011001">
    <property type="entry name" value="Saposin-like"/>
</dbReference>
<dbReference type="PRINTS" id="PR01797">
    <property type="entry name" value="SAPOSIN"/>
</dbReference>
<comment type="function">
    <text evidence="11">Saposin-B stimulates the hydrolysis of galacto-cerebroside sulfate by arylsulfatase A (EC 3.1.6.8), GM1 gangliosides by beta-galactosidase (EC 3.2.1.23) and globotriaosylceramide by alpha-galactosidase A (EC 3.2.1.22). Saposin-B forms a solubilizing complex with the substrates of the sphingolipid hydrolases.</text>
</comment>
<organism evidence="16 17">
    <name type="scientific">Pogona vitticeps</name>
    <name type="common">central bearded dragon</name>
    <dbReference type="NCBI Taxonomy" id="103695"/>
    <lineage>
        <taxon>Eukaryota</taxon>
        <taxon>Metazoa</taxon>
        <taxon>Chordata</taxon>
        <taxon>Craniata</taxon>
        <taxon>Vertebrata</taxon>
        <taxon>Euteleostomi</taxon>
        <taxon>Lepidosauria</taxon>
        <taxon>Squamata</taxon>
        <taxon>Bifurcata</taxon>
        <taxon>Unidentata</taxon>
        <taxon>Episquamata</taxon>
        <taxon>Toxicofera</taxon>
        <taxon>Iguania</taxon>
        <taxon>Acrodonta</taxon>
        <taxon>Agamidae</taxon>
        <taxon>Amphibolurinae</taxon>
        <taxon>Pogona</taxon>
    </lineage>
</organism>
<evidence type="ECO:0000313" key="17">
    <source>
        <dbReference type="RefSeq" id="XP_072849361.1"/>
    </source>
</evidence>
<gene>
    <name evidence="17" type="primary">LOC110073667</name>
</gene>
<dbReference type="InterPro" id="IPR008138">
    <property type="entry name" value="SapB_2"/>
</dbReference>
<dbReference type="PROSITE" id="PS51110">
    <property type="entry name" value="SAP_A"/>
    <property type="match status" value="1"/>
</dbReference>
<name>A0ABM5FVC8_9SAUR</name>
<dbReference type="SUPFAM" id="SSF47862">
    <property type="entry name" value="Saposin"/>
    <property type="match status" value="2"/>
</dbReference>
<keyword evidence="4 13" id="KW-0732">Signal</keyword>
<dbReference type="PANTHER" id="PTHR11480">
    <property type="entry name" value="SAPOSIN-RELATED"/>
    <property type="match status" value="1"/>
</dbReference>
<evidence type="ECO:0000256" key="7">
    <source>
        <dbReference type="ARBA" id="ARBA00023180"/>
    </source>
</evidence>
<dbReference type="InterPro" id="IPR051428">
    <property type="entry name" value="Sphingo_Act-Surfact_Prot"/>
</dbReference>
<feature type="chain" id="PRO_5045750005" description="Prosaposin" evidence="13">
    <location>
        <begin position="24"/>
        <end position="346"/>
    </location>
</feature>